<accession>A0A4Y2GQJ0</accession>
<dbReference type="OrthoDB" id="8014485at2759"/>
<sequence>MILGQYVAKIATNFECLGIRVIFENKASFSIILLLGLISPYTHRAIFVILYILDTIHCSPLEYSEDTSYLQAQGAVVHTVLTATNEKTEILKKAAKDDSVLVLI</sequence>
<evidence type="ECO:0000313" key="1">
    <source>
        <dbReference type="EMBL" id="GBM54384.1"/>
    </source>
</evidence>
<dbReference type="AlphaFoldDB" id="A0A4Y2GQJ0"/>
<keyword evidence="2" id="KW-1185">Reference proteome</keyword>
<evidence type="ECO:0000313" key="2">
    <source>
        <dbReference type="Proteomes" id="UP000499080"/>
    </source>
</evidence>
<proteinExistence type="predicted"/>
<reference evidence="1 2" key="1">
    <citation type="journal article" date="2019" name="Sci. Rep.">
        <title>Orb-weaving spider Araneus ventricosus genome elucidates the spidroin gene catalogue.</title>
        <authorList>
            <person name="Kono N."/>
            <person name="Nakamura H."/>
            <person name="Ohtoshi R."/>
            <person name="Moran D.A.P."/>
            <person name="Shinohara A."/>
            <person name="Yoshida Y."/>
            <person name="Fujiwara M."/>
            <person name="Mori M."/>
            <person name="Tomita M."/>
            <person name="Arakawa K."/>
        </authorList>
    </citation>
    <scope>NUCLEOTIDE SEQUENCE [LARGE SCALE GENOMIC DNA]</scope>
</reference>
<dbReference type="EMBL" id="BGPR01001457">
    <property type="protein sequence ID" value="GBM54384.1"/>
    <property type="molecule type" value="Genomic_DNA"/>
</dbReference>
<dbReference type="Proteomes" id="UP000499080">
    <property type="component" value="Unassembled WGS sequence"/>
</dbReference>
<gene>
    <name evidence="1" type="ORF">AVEN_82995_1</name>
</gene>
<comment type="caution">
    <text evidence="1">The sequence shown here is derived from an EMBL/GenBank/DDBJ whole genome shotgun (WGS) entry which is preliminary data.</text>
</comment>
<organism evidence="1 2">
    <name type="scientific">Araneus ventricosus</name>
    <name type="common">Orbweaver spider</name>
    <name type="synonym">Epeira ventricosa</name>
    <dbReference type="NCBI Taxonomy" id="182803"/>
    <lineage>
        <taxon>Eukaryota</taxon>
        <taxon>Metazoa</taxon>
        <taxon>Ecdysozoa</taxon>
        <taxon>Arthropoda</taxon>
        <taxon>Chelicerata</taxon>
        <taxon>Arachnida</taxon>
        <taxon>Araneae</taxon>
        <taxon>Araneomorphae</taxon>
        <taxon>Entelegynae</taxon>
        <taxon>Araneoidea</taxon>
        <taxon>Araneidae</taxon>
        <taxon>Araneus</taxon>
    </lineage>
</organism>
<name>A0A4Y2GQJ0_ARAVE</name>
<protein>
    <submittedName>
        <fullName evidence="1">Uncharacterized protein</fullName>
    </submittedName>
</protein>